<organism evidence="1">
    <name type="scientific">Tetraselmis sp. GSL018</name>
    <dbReference type="NCBI Taxonomy" id="582737"/>
    <lineage>
        <taxon>Eukaryota</taxon>
        <taxon>Viridiplantae</taxon>
        <taxon>Chlorophyta</taxon>
        <taxon>core chlorophytes</taxon>
        <taxon>Chlorodendrophyceae</taxon>
        <taxon>Chlorodendrales</taxon>
        <taxon>Chlorodendraceae</taxon>
        <taxon>Tetraselmis</taxon>
    </lineage>
</organism>
<reference evidence="1" key="1">
    <citation type="submission" date="2014-05" db="EMBL/GenBank/DDBJ databases">
        <title>The transcriptome of the halophilic microalga Tetraselmis sp. GSL018 isolated from the Great Salt Lake, Utah.</title>
        <authorList>
            <person name="Jinkerson R.E."/>
            <person name="D'Adamo S."/>
            <person name="Posewitz M.C."/>
        </authorList>
    </citation>
    <scope>NUCLEOTIDE SEQUENCE</scope>
    <source>
        <strain evidence="1">GSL018</strain>
    </source>
</reference>
<dbReference type="InterPro" id="IPR052586">
    <property type="entry name" value="ASCC2"/>
</dbReference>
<dbReference type="PANTHER" id="PTHR21494">
    <property type="entry name" value="ACTIVATING SIGNAL COINTEGRATOR 1 COMPLEX SUBUNIT 2 ASC-1 COMPLEX SUBUNIT P100"/>
    <property type="match status" value="1"/>
</dbReference>
<dbReference type="AlphaFoldDB" id="A0A061SLV9"/>
<dbReference type="EMBL" id="GBEZ01001053">
    <property type="protein sequence ID" value="JAC83885.1"/>
    <property type="molecule type" value="Transcribed_RNA"/>
</dbReference>
<accession>A0A061SLV9</accession>
<feature type="non-terminal residue" evidence="1">
    <location>
        <position position="1"/>
    </location>
</feature>
<dbReference type="GO" id="GO:0043130">
    <property type="term" value="F:ubiquitin binding"/>
    <property type="evidence" value="ECO:0007669"/>
    <property type="project" value="TreeGrafter"/>
</dbReference>
<name>A0A061SLV9_9CHLO</name>
<proteinExistence type="predicted"/>
<dbReference type="PANTHER" id="PTHR21494:SF0">
    <property type="entry name" value="ACTIVATING SIGNAL COINTEGRATOR 1 COMPLEX SUBUNIT 2"/>
    <property type="match status" value="1"/>
</dbReference>
<evidence type="ECO:0000313" key="1">
    <source>
        <dbReference type="EMBL" id="JAC83885.1"/>
    </source>
</evidence>
<feature type="non-terminal residue" evidence="1">
    <location>
        <position position="182"/>
    </location>
</feature>
<gene>
    <name evidence="1" type="ORF">TSPGSL018_2266</name>
</gene>
<sequence length="182" mass="20337">LPFLPQDNQPGVSSAEEAVLGISNQLRDLLRCSDRQFWDAVSLNSSLLVCLDTFVRFRTKLFDVDVANKSAEEESQVILDLSRRVYMTFLRLVTPCNARGEGVSVAKQSEILASRRIFTIPRLMDIASLYCYENPELTRRLVRGAFSLVPSLKDEIAEAVVLLAGNLQEIESRCTEGLGALR</sequence>
<protein>
    <submittedName>
        <fullName evidence="1">Activating signal cointegrator 1 complex subunit 2-like</fullName>
    </submittedName>
</protein>